<evidence type="ECO:0000313" key="2">
    <source>
        <dbReference type="EMBL" id="OHA48668.1"/>
    </source>
</evidence>
<accession>A0A1G2PK24</accession>
<sequence length="595" mass="65532">MFFASQAFVTALLVTLLVAGVNLLRTRFHKVDATALAICVVISTLINWLLVWAVLYGARPILVGPLGGYIWILLPLFAAWAVFALGDLILSNVGDRRLSLGTGLVLVPLVMLSMAIFWGCKTHVVNQGAATHLASLLVVEEQPADAYPDTDTNHMVLVPEDTAIFKASQVIASGSDESGRNLGSVYEVGEPVLQSVRDHLYWIADLEFAGWRVWMQTGQVVPGYIAVDAEDPDAQAQLHLGFAMKYVPSAYHGNKLERHLYTSGFQRVNVDDITIEIDDEWRPWYTASLNKPQVGTQGNVPFAMIVVDPATGEAVRYGLDETPAWIDRVYSAHTVRDMVNWWGNYADSNWKLIGRTKANRFQVVGDPVLVYTKGGHPDWQVVISSLNDDNSITGVMLVNGRTGKARLFPSLAGTPIPEDVLHTFQNARDTIKNFRPRHLSMHLIFGEPTWVVSYITPAHDGDDTPGEPFQGIGLLPARDVNGSNVVFAKTKEAAFAQYLTVLAHQSSTDAPSEKRAVEETSGTVREVVQQIEEGNTFYLIWLNEDAAHVFRAARNVSVELPFVKPGDTVTVQYIDVGEVVVNVARFNDLAVPFVP</sequence>
<feature type="transmembrane region" description="Helical" evidence="1">
    <location>
        <begin position="36"/>
        <end position="56"/>
    </location>
</feature>
<dbReference type="EMBL" id="MHST01000018">
    <property type="protein sequence ID" value="OHA48668.1"/>
    <property type="molecule type" value="Genomic_DNA"/>
</dbReference>
<feature type="transmembrane region" description="Helical" evidence="1">
    <location>
        <begin position="6"/>
        <end position="24"/>
    </location>
</feature>
<dbReference type="Proteomes" id="UP000178690">
    <property type="component" value="Unassembled WGS sequence"/>
</dbReference>
<keyword evidence="1" id="KW-0812">Transmembrane</keyword>
<name>A0A1G2PK24_TERXR</name>
<comment type="caution">
    <text evidence="2">The sequence shown here is derived from an EMBL/GenBank/DDBJ whole genome shotgun (WGS) entry which is preliminary data.</text>
</comment>
<organism evidence="2 3">
    <name type="scientific">Terrybacteria sp. (strain RIFCSPHIGHO2_01_FULL_58_15)</name>
    <dbReference type="NCBI Taxonomy" id="1802363"/>
    <lineage>
        <taxon>Bacteria</taxon>
        <taxon>Candidatus Terryibacteriota</taxon>
    </lineage>
</organism>
<reference evidence="2 3" key="1">
    <citation type="journal article" date="2016" name="Nat. Commun.">
        <title>Thousands of microbial genomes shed light on interconnected biogeochemical processes in an aquifer system.</title>
        <authorList>
            <person name="Anantharaman K."/>
            <person name="Brown C.T."/>
            <person name="Hug L.A."/>
            <person name="Sharon I."/>
            <person name="Castelle C.J."/>
            <person name="Probst A.J."/>
            <person name="Thomas B.C."/>
            <person name="Singh A."/>
            <person name="Wilkins M.J."/>
            <person name="Karaoz U."/>
            <person name="Brodie E.L."/>
            <person name="Williams K.H."/>
            <person name="Hubbard S.S."/>
            <person name="Banfield J.F."/>
        </authorList>
    </citation>
    <scope>NUCLEOTIDE SEQUENCE [LARGE SCALE GENOMIC DNA]</scope>
    <source>
        <strain evidence="3">RIFCSPHIGHO2_01_FULL_58_15</strain>
    </source>
</reference>
<proteinExistence type="predicted"/>
<dbReference type="AlphaFoldDB" id="A0A1G2PK24"/>
<dbReference type="STRING" id="1802363.A2682_02690"/>
<keyword evidence="1" id="KW-1133">Transmembrane helix</keyword>
<keyword evidence="1" id="KW-0472">Membrane</keyword>
<gene>
    <name evidence="2" type="ORF">A2682_02690</name>
</gene>
<evidence type="ECO:0000313" key="3">
    <source>
        <dbReference type="Proteomes" id="UP000178690"/>
    </source>
</evidence>
<feature type="transmembrane region" description="Helical" evidence="1">
    <location>
        <begin position="68"/>
        <end position="86"/>
    </location>
</feature>
<protein>
    <submittedName>
        <fullName evidence="2">Uncharacterized protein</fullName>
    </submittedName>
</protein>
<feature type="transmembrane region" description="Helical" evidence="1">
    <location>
        <begin position="98"/>
        <end position="118"/>
    </location>
</feature>
<evidence type="ECO:0000256" key="1">
    <source>
        <dbReference type="SAM" id="Phobius"/>
    </source>
</evidence>